<evidence type="ECO:0000313" key="1">
    <source>
        <dbReference type="EMBL" id="KAJ4958600.1"/>
    </source>
</evidence>
<name>A0A9Q0H5P5_9MAGN</name>
<accession>A0A9Q0H5P5</accession>
<keyword evidence="2" id="KW-1185">Reference proteome</keyword>
<proteinExistence type="predicted"/>
<sequence>MILMNHPIMILFQQGFLPLDLTPSRSNEPTIQRWIPYPMVGVRSREGYPHDRGSRLGAQKPMEIKRKLRVEEADLLCCLLVGPGPLTTLSCISCKSQIFSDQEFIFVDICWFFNRISEKENQDLFPRWWLLV</sequence>
<comment type="caution">
    <text evidence="1">The sequence shown here is derived from an EMBL/GenBank/DDBJ whole genome shotgun (WGS) entry which is preliminary data.</text>
</comment>
<dbReference type="AlphaFoldDB" id="A0A9Q0H5P5"/>
<dbReference type="Proteomes" id="UP001141806">
    <property type="component" value="Unassembled WGS sequence"/>
</dbReference>
<evidence type="ECO:0000313" key="2">
    <source>
        <dbReference type="Proteomes" id="UP001141806"/>
    </source>
</evidence>
<dbReference type="EMBL" id="JAMYWD010000010">
    <property type="protein sequence ID" value="KAJ4958600.1"/>
    <property type="molecule type" value="Genomic_DNA"/>
</dbReference>
<organism evidence="1 2">
    <name type="scientific">Protea cynaroides</name>
    <dbReference type="NCBI Taxonomy" id="273540"/>
    <lineage>
        <taxon>Eukaryota</taxon>
        <taxon>Viridiplantae</taxon>
        <taxon>Streptophyta</taxon>
        <taxon>Embryophyta</taxon>
        <taxon>Tracheophyta</taxon>
        <taxon>Spermatophyta</taxon>
        <taxon>Magnoliopsida</taxon>
        <taxon>Proteales</taxon>
        <taxon>Proteaceae</taxon>
        <taxon>Protea</taxon>
    </lineage>
</organism>
<gene>
    <name evidence="1" type="ORF">NE237_025711</name>
</gene>
<reference evidence="1" key="1">
    <citation type="journal article" date="2023" name="Plant J.">
        <title>The genome of the king protea, Protea cynaroides.</title>
        <authorList>
            <person name="Chang J."/>
            <person name="Duong T.A."/>
            <person name="Schoeman C."/>
            <person name="Ma X."/>
            <person name="Roodt D."/>
            <person name="Barker N."/>
            <person name="Li Z."/>
            <person name="Van de Peer Y."/>
            <person name="Mizrachi E."/>
        </authorList>
    </citation>
    <scope>NUCLEOTIDE SEQUENCE</scope>
    <source>
        <tissue evidence="1">Young leaves</tissue>
    </source>
</reference>
<protein>
    <submittedName>
        <fullName evidence="1">Uncharacterized protein</fullName>
    </submittedName>
</protein>